<reference evidence="6 7" key="1">
    <citation type="journal article" date="2016" name="Nat. Commun.">
        <title>Extremotolerant tardigrade genome and improved radiotolerance of human cultured cells by tardigrade-unique protein.</title>
        <authorList>
            <person name="Hashimoto T."/>
            <person name="Horikawa D.D."/>
            <person name="Saito Y."/>
            <person name="Kuwahara H."/>
            <person name="Kozuka-Hata H."/>
            <person name="Shin-I T."/>
            <person name="Minakuchi Y."/>
            <person name="Ohishi K."/>
            <person name="Motoyama A."/>
            <person name="Aizu T."/>
            <person name="Enomoto A."/>
            <person name="Kondo K."/>
            <person name="Tanaka S."/>
            <person name="Hara Y."/>
            <person name="Koshikawa S."/>
            <person name="Sagara H."/>
            <person name="Miura T."/>
            <person name="Yokobori S."/>
            <person name="Miyagawa K."/>
            <person name="Suzuki Y."/>
            <person name="Kubo T."/>
            <person name="Oyama M."/>
            <person name="Kohara Y."/>
            <person name="Fujiyama A."/>
            <person name="Arakawa K."/>
            <person name="Katayama T."/>
            <person name="Toyoda A."/>
            <person name="Kunieda T."/>
        </authorList>
    </citation>
    <scope>NUCLEOTIDE SEQUENCE [LARGE SCALE GENOMIC DNA]</scope>
    <source>
        <strain evidence="6 7">YOKOZUNA-1</strain>
    </source>
</reference>
<keyword evidence="3 5" id="KW-1133">Transmembrane helix</keyword>
<evidence type="ECO:0008006" key="8">
    <source>
        <dbReference type="Google" id="ProtNLM"/>
    </source>
</evidence>
<dbReference type="Pfam" id="PF10507">
    <property type="entry name" value="TMEM65"/>
    <property type="match status" value="1"/>
</dbReference>
<feature type="transmembrane region" description="Helical" evidence="5">
    <location>
        <begin position="211"/>
        <end position="230"/>
    </location>
</feature>
<feature type="transmembrane region" description="Helical" evidence="5">
    <location>
        <begin position="149"/>
        <end position="169"/>
    </location>
</feature>
<accession>A0A1D1VCS8</accession>
<proteinExistence type="predicted"/>
<dbReference type="Proteomes" id="UP000186922">
    <property type="component" value="Unassembled WGS sequence"/>
</dbReference>
<name>A0A1D1VCS8_RAMVA</name>
<evidence type="ECO:0000256" key="2">
    <source>
        <dbReference type="ARBA" id="ARBA00022692"/>
    </source>
</evidence>
<dbReference type="EMBL" id="BDGG01000005">
    <property type="protein sequence ID" value="GAU99451.1"/>
    <property type="molecule type" value="Genomic_DNA"/>
</dbReference>
<dbReference type="STRING" id="947166.A0A1D1VCS8"/>
<feature type="transmembrane region" description="Helical" evidence="5">
    <location>
        <begin position="121"/>
        <end position="143"/>
    </location>
</feature>
<sequence>MAPKALPRTVVRTIFGSKWNSASCRRDVLRILDGSADVRGTGSLLRRMHSVRIDMTSVPRWRAALTTLRGVDHVVDEEEAKNFVVLLQPSERQLLLKELTSFQGTPASEEVLPSAAELRQLALFCALPFVGFGFLDNFLMIVAGSYIEIGIGSIFTISTMAAAALGNTVSDIAGIGSAGYVERVAKKVGINPPALSAKQADMTRTRWAMNLGRVIGITIGCLLGMCPLLLMNEKPETTVVSVTSPVVILGAEEAVSQAER</sequence>
<dbReference type="InterPro" id="IPR019537">
    <property type="entry name" value="TMEM65"/>
</dbReference>
<evidence type="ECO:0000256" key="3">
    <source>
        <dbReference type="ARBA" id="ARBA00022989"/>
    </source>
</evidence>
<evidence type="ECO:0000313" key="6">
    <source>
        <dbReference type="EMBL" id="GAU99451.1"/>
    </source>
</evidence>
<keyword evidence="4 5" id="KW-0472">Membrane</keyword>
<comment type="subcellular location">
    <subcellularLocation>
        <location evidence="1">Membrane</location>
        <topology evidence="1">Multi-pass membrane protein</topology>
    </subcellularLocation>
</comment>
<evidence type="ECO:0000313" key="7">
    <source>
        <dbReference type="Proteomes" id="UP000186922"/>
    </source>
</evidence>
<gene>
    <name evidence="6" type="primary">RvY_10455-1</name>
    <name evidence="6" type="synonym">RvY_10455.1</name>
    <name evidence="6" type="ORF">RvY_10455</name>
</gene>
<organism evidence="6 7">
    <name type="scientific">Ramazzottius varieornatus</name>
    <name type="common">Water bear</name>
    <name type="synonym">Tardigrade</name>
    <dbReference type="NCBI Taxonomy" id="947166"/>
    <lineage>
        <taxon>Eukaryota</taxon>
        <taxon>Metazoa</taxon>
        <taxon>Ecdysozoa</taxon>
        <taxon>Tardigrada</taxon>
        <taxon>Eutardigrada</taxon>
        <taxon>Parachela</taxon>
        <taxon>Hypsibioidea</taxon>
        <taxon>Ramazzottiidae</taxon>
        <taxon>Ramazzottius</taxon>
    </lineage>
</organism>
<dbReference type="GO" id="GO:0005739">
    <property type="term" value="C:mitochondrion"/>
    <property type="evidence" value="ECO:0007669"/>
    <property type="project" value="TreeGrafter"/>
</dbReference>
<protein>
    <recommendedName>
        <fullName evidence="8">Transmembrane protein 65</fullName>
    </recommendedName>
</protein>
<evidence type="ECO:0000256" key="5">
    <source>
        <dbReference type="SAM" id="Phobius"/>
    </source>
</evidence>
<evidence type="ECO:0000256" key="1">
    <source>
        <dbReference type="ARBA" id="ARBA00004141"/>
    </source>
</evidence>
<keyword evidence="2 5" id="KW-0812">Transmembrane</keyword>
<dbReference type="AlphaFoldDB" id="A0A1D1VCS8"/>
<comment type="caution">
    <text evidence="6">The sequence shown here is derived from an EMBL/GenBank/DDBJ whole genome shotgun (WGS) entry which is preliminary data.</text>
</comment>
<dbReference type="PANTHER" id="PTHR21706">
    <property type="entry name" value="TRANSMEMBRANE PROTEIN 65"/>
    <property type="match status" value="1"/>
</dbReference>
<keyword evidence="7" id="KW-1185">Reference proteome</keyword>
<dbReference type="OrthoDB" id="430821at2759"/>
<evidence type="ECO:0000256" key="4">
    <source>
        <dbReference type="ARBA" id="ARBA00023136"/>
    </source>
</evidence>
<dbReference type="PANTHER" id="PTHR21706:SF15">
    <property type="entry name" value="TRANSMEMBRANE PROTEIN 65"/>
    <property type="match status" value="1"/>
</dbReference>
<dbReference type="GO" id="GO:0016020">
    <property type="term" value="C:membrane"/>
    <property type="evidence" value="ECO:0007669"/>
    <property type="project" value="UniProtKB-SubCell"/>
</dbReference>